<evidence type="ECO:0000313" key="6">
    <source>
        <dbReference type="EMBL" id="EGZ23755.1"/>
    </source>
</evidence>
<dbReference type="PANTHER" id="PTHR22839">
    <property type="entry name" value="THO COMPLEX SUBUNIT 3 THO3"/>
    <property type="match status" value="1"/>
</dbReference>
<keyword evidence="1 4" id="KW-0853">WD repeat</keyword>
<dbReference type="AlphaFoldDB" id="G4YW01"/>
<keyword evidence="2" id="KW-0677">Repeat</keyword>
<dbReference type="Gene3D" id="2.130.10.10">
    <property type="entry name" value="YVTN repeat-like/Quinoprotein amine dehydrogenase"/>
    <property type="match status" value="2"/>
</dbReference>
<dbReference type="GO" id="GO:0000445">
    <property type="term" value="C:THO complex part of transcription export complex"/>
    <property type="evidence" value="ECO:0007669"/>
    <property type="project" value="TreeGrafter"/>
</dbReference>
<dbReference type="SMR" id="G4YW01"/>
<reference evidence="6 7" key="1">
    <citation type="journal article" date="2006" name="Science">
        <title>Phytophthora genome sequences uncover evolutionary origins and mechanisms of pathogenesis.</title>
        <authorList>
            <person name="Tyler B.M."/>
            <person name="Tripathy S."/>
            <person name="Zhang X."/>
            <person name="Dehal P."/>
            <person name="Jiang R.H."/>
            <person name="Aerts A."/>
            <person name="Arredondo F.D."/>
            <person name="Baxter L."/>
            <person name="Bensasson D."/>
            <person name="Beynon J.L."/>
            <person name="Chapman J."/>
            <person name="Damasceno C.M."/>
            <person name="Dorrance A.E."/>
            <person name="Dou D."/>
            <person name="Dickerman A.W."/>
            <person name="Dubchak I.L."/>
            <person name="Garbelotto M."/>
            <person name="Gijzen M."/>
            <person name="Gordon S.G."/>
            <person name="Govers F."/>
            <person name="Grunwald N.J."/>
            <person name="Huang W."/>
            <person name="Ivors K.L."/>
            <person name="Jones R.W."/>
            <person name="Kamoun S."/>
            <person name="Krampis K."/>
            <person name="Lamour K.H."/>
            <person name="Lee M.K."/>
            <person name="McDonald W.H."/>
            <person name="Medina M."/>
            <person name="Meijer H.J."/>
            <person name="Nordberg E.K."/>
            <person name="Maclean D.J."/>
            <person name="Ospina-Giraldo M.D."/>
            <person name="Morris P.F."/>
            <person name="Phuntumart V."/>
            <person name="Putnam N.H."/>
            <person name="Rash S."/>
            <person name="Rose J.K."/>
            <person name="Sakihama Y."/>
            <person name="Salamov A.A."/>
            <person name="Savidor A."/>
            <person name="Scheuring C.F."/>
            <person name="Smith B.M."/>
            <person name="Sobral B.W."/>
            <person name="Terry A."/>
            <person name="Torto-Alalibo T.A."/>
            <person name="Win J."/>
            <person name="Xu Z."/>
            <person name="Zhang H."/>
            <person name="Grigoriev I.V."/>
            <person name="Rokhsar D.S."/>
            <person name="Boore J.L."/>
        </authorList>
    </citation>
    <scope>NUCLEOTIDE SEQUENCE [LARGE SCALE GENOMIC DNA]</scope>
    <source>
        <strain evidence="6 7">P6497</strain>
    </source>
</reference>
<keyword evidence="7" id="KW-1185">Reference proteome</keyword>
<accession>G4YW01</accession>
<name>G4YW01_PHYSP</name>
<dbReference type="SUPFAM" id="SSF50978">
    <property type="entry name" value="WD40 repeat-like"/>
    <property type="match status" value="1"/>
</dbReference>
<dbReference type="PROSITE" id="PS50082">
    <property type="entry name" value="WD_REPEATS_2"/>
    <property type="match status" value="3"/>
</dbReference>
<dbReference type="Pfam" id="PF12894">
    <property type="entry name" value="ANAPC4_WD40"/>
    <property type="match status" value="1"/>
</dbReference>
<sequence>MALRGESAPCGKPAAYVQLPELDGHSRKVYALAFNCDGTMLASGSLDRSIRIWDPVTERELTDLRGHSDSILSLAWDPTTPHRLASTGSDKTVRFWDAKTGRIVNSVSLPADAVNIAYSHDAKYVVVGNLNMDCITLIDTRKARVVRRVVNPFESYEMQFSKSGFLFVAAGHAAGFGTFEIMRVVAEKKGNPNLESAHKVMAHAGSCVSLDFHPSGRYLVLGGLDSLVSVWDLEELYCVKTFVVTTSSIRFVRFSHDGKYIAVGMDDPNVVVVEVESGEEVVNLQLQNNLQYLSWHPSKNVLAYVGDKGSSDKNSNRDGVIKMIEMKE</sequence>
<evidence type="ECO:0000313" key="7">
    <source>
        <dbReference type="Proteomes" id="UP000002640"/>
    </source>
</evidence>
<dbReference type="EMBL" id="JH159152">
    <property type="protein sequence ID" value="EGZ23755.1"/>
    <property type="molecule type" value="Genomic_DNA"/>
</dbReference>
<evidence type="ECO:0000256" key="1">
    <source>
        <dbReference type="ARBA" id="ARBA00022574"/>
    </source>
</evidence>
<dbReference type="InParanoid" id="G4YW01"/>
<dbReference type="InterPro" id="IPR001680">
    <property type="entry name" value="WD40_rpt"/>
</dbReference>
<dbReference type="InterPro" id="IPR020472">
    <property type="entry name" value="WD40_PAC1"/>
</dbReference>
<dbReference type="RefSeq" id="XP_009519043.1">
    <property type="nucleotide sequence ID" value="XM_009520748.1"/>
</dbReference>
<dbReference type="Pfam" id="PF00400">
    <property type="entry name" value="WD40"/>
    <property type="match status" value="3"/>
</dbReference>
<evidence type="ECO:0000259" key="5">
    <source>
        <dbReference type="Pfam" id="PF12894"/>
    </source>
</evidence>
<dbReference type="Proteomes" id="UP000002640">
    <property type="component" value="Unassembled WGS sequence"/>
</dbReference>
<dbReference type="STRING" id="1094619.G4YW01"/>
<feature type="repeat" description="WD" evidence="4">
    <location>
        <begin position="200"/>
        <end position="241"/>
    </location>
</feature>
<gene>
    <name evidence="6" type="ORF">PHYSODRAFT_324947</name>
</gene>
<proteinExistence type="inferred from homology"/>
<evidence type="ECO:0000256" key="2">
    <source>
        <dbReference type="ARBA" id="ARBA00022737"/>
    </source>
</evidence>
<organism evidence="6 7">
    <name type="scientific">Phytophthora sojae (strain P6497)</name>
    <name type="common">Soybean stem and root rot agent</name>
    <name type="synonym">Phytophthora megasperma f. sp. glycines</name>
    <dbReference type="NCBI Taxonomy" id="1094619"/>
    <lineage>
        <taxon>Eukaryota</taxon>
        <taxon>Sar</taxon>
        <taxon>Stramenopiles</taxon>
        <taxon>Oomycota</taxon>
        <taxon>Peronosporomycetes</taxon>
        <taxon>Peronosporales</taxon>
        <taxon>Peronosporaceae</taxon>
        <taxon>Phytophthora</taxon>
    </lineage>
</organism>
<dbReference type="GeneID" id="20645193"/>
<dbReference type="PANTHER" id="PTHR22839:SF0">
    <property type="entry name" value="THO COMPLEX SUBUNIT 3"/>
    <property type="match status" value="1"/>
</dbReference>
<dbReference type="InterPro" id="IPR036322">
    <property type="entry name" value="WD40_repeat_dom_sf"/>
</dbReference>
<evidence type="ECO:0000256" key="4">
    <source>
        <dbReference type="PROSITE-ProRule" id="PRU00221"/>
    </source>
</evidence>
<dbReference type="FunFam" id="2.130.10.10:FF:000746">
    <property type="entry name" value="THO Complex (Transcription factor/nuclear export) subunit"/>
    <property type="match status" value="1"/>
</dbReference>
<dbReference type="OMA" id="WNADGRH"/>
<comment type="similarity">
    <text evidence="3">Belongs to the THOC3 family.</text>
</comment>
<dbReference type="PROSITE" id="PS50294">
    <property type="entry name" value="WD_REPEATS_REGION"/>
    <property type="match status" value="3"/>
</dbReference>
<feature type="repeat" description="WD" evidence="4">
    <location>
        <begin position="64"/>
        <end position="106"/>
    </location>
</feature>
<dbReference type="PROSITE" id="PS00678">
    <property type="entry name" value="WD_REPEATS_1"/>
    <property type="match status" value="2"/>
</dbReference>
<evidence type="ECO:0000256" key="3">
    <source>
        <dbReference type="ARBA" id="ARBA00046343"/>
    </source>
</evidence>
<dbReference type="KEGG" id="psoj:PHYSODRAFT_324947"/>
<dbReference type="InterPro" id="IPR024977">
    <property type="entry name" value="Apc4-like_WD40_dom"/>
</dbReference>
<protein>
    <recommendedName>
        <fullName evidence="5">Anaphase-promoting complex subunit 4-like WD40 domain-containing protein</fullName>
    </recommendedName>
</protein>
<dbReference type="GO" id="GO:0006406">
    <property type="term" value="P:mRNA export from nucleus"/>
    <property type="evidence" value="ECO:0007669"/>
    <property type="project" value="InterPro"/>
</dbReference>
<dbReference type="InterPro" id="IPR019775">
    <property type="entry name" value="WD40_repeat_CS"/>
</dbReference>
<dbReference type="InterPro" id="IPR040132">
    <property type="entry name" value="Tex1/THOC3"/>
</dbReference>
<feature type="domain" description="Anaphase-promoting complex subunit 4-like WD40" evidence="5">
    <location>
        <begin position="246"/>
        <end position="296"/>
    </location>
</feature>
<dbReference type="PRINTS" id="PR00320">
    <property type="entry name" value="GPROTEINBRPT"/>
</dbReference>
<dbReference type="InterPro" id="IPR015943">
    <property type="entry name" value="WD40/YVTN_repeat-like_dom_sf"/>
</dbReference>
<dbReference type="SMART" id="SM00320">
    <property type="entry name" value="WD40"/>
    <property type="match status" value="4"/>
</dbReference>
<feature type="repeat" description="WD" evidence="4">
    <location>
        <begin position="22"/>
        <end position="63"/>
    </location>
</feature>